<keyword evidence="3" id="KW-1185">Reference proteome</keyword>
<reference evidence="2 3" key="1">
    <citation type="journal article" date="2018" name="Gigascience">
        <title>Genomes of trombidid mites reveal novel predicted allergens and laterally-transferred genes associated with secondary metabolism.</title>
        <authorList>
            <person name="Dong X."/>
            <person name="Chaisiri K."/>
            <person name="Xia D."/>
            <person name="Armstrong S.D."/>
            <person name="Fang Y."/>
            <person name="Donnelly M.J."/>
            <person name="Kadowaki T."/>
            <person name="McGarry J.W."/>
            <person name="Darby A.C."/>
            <person name="Makepeace B.L."/>
        </authorList>
    </citation>
    <scope>NUCLEOTIDE SEQUENCE [LARGE SCALE GENOMIC DNA]</scope>
    <source>
        <strain evidence="2">UoL-WK</strain>
    </source>
</reference>
<dbReference type="STRING" id="1965070.A0A3S3NU57"/>
<feature type="domain" description="SEC7" evidence="1">
    <location>
        <begin position="1"/>
        <end position="121"/>
    </location>
</feature>
<dbReference type="InterPro" id="IPR023394">
    <property type="entry name" value="Sec7_C_sf"/>
</dbReference>
<organism evidence="2 3">
    <name type="scientific">Dinothrombium tinctorium</name>
    <dbReference type="NCBI Taxonomy" id="1965070"/>
    <lineage>
        <taxon>Eukaryota</taxon>
        <taxon>Metazoa</taxon>
        <taxon>Ecdysozoa</taxon>
        <taxon>Arthropoda</taxon>
        <taxon>Chelicerata</taxon>
        <taxon>Arachnida</taxon>
        <taxon>Acari</taxon>
        <taxon>Acariformes</taxon>
        <taxon>Trombidiformes</taxon>
        <taxon>Prostigmata</taxon>
        <taxon>Anystina</taxon>
        <taxon>Parasitengona</taxon>
        <taxon>Trombidioidea</taxon>
        <taxon>Trombidiidae</taxon>
        <taxon>Dinothrombium</taxon>
    </lineage>
</organism>
<evidence type="ECO:0000259" key="1">
    <source>
        <dbReference type="PROSITE" id="PS50190"/>
    </source>
</evidence>
<dbReference type="InterPro" id="IPR000904">
    <property type="entry name" value="Sec7_dom"/>
</dbReference>
<dbReference type="GO" id="GO:0032012">
    <property type="term" value="P:regulation of ARF protein signal transduction"/>
    <property type="evidence" value="ECO:0007669"/>
    <property type="project" value="InterPro"/>
</dbReference>
<sequence>MADRESARVLANKLFRLEGFARENVTCFLGKAGRYWQLVAEEYLKNFDFSEQALDAALRLVLVRIGNIEGVEGAKLILKRFSMRYRQCNRTFTSAVVVYKLALKLVLLSRNLHEEVSISRKA</sequence>
<dbReference type="GO" id="GO:0005085">
    <property type="term" value="F:guanyl-nucleotide exchange factor activity"/>
    <property type="evidence" value="ECO:0007669"/>
    <property type="project" value="InterPro"/>
</dbReference>
<dbReference type="PROSITE" id="PS50190">
    <property type="entry name" value="SEC7"/>
    <property type="match status" value="1"/>
</dbReference>
<evidence type="ECO:0000313" key="3">
    <source>
        <dbReference type="Proteomes" id="UP000285301"/>
    </source>
</evidence>
<accession>A0A3S3NU57</accession>
<dbReference type="Proteomes" id="UP000285301">
    <property type="component" value="Unassembled WGS sequence"/>
</dbReference>
<dbReference type="InterPro" id="IPR035999">
    <property type="entry name" value="Sec7_dom_sf"/>
</dbReference>
<dbReference type="SUPFAM" id="SSF48425">
    <property type="entry name" value="Sec7 domain"/>
    <property type="match status" value="1"/>
</dbReference>
<dbReference type="EMBL" id="NCKU01019715">
    <property type="protein sequence ID" value="RWR98691.1"/>
    <property type="molecule type" value="Genomic_DNA"/>
</dbReference>
<dbReference type="OrthoDB" id="2157641at2759"/>
<comment type="caution">
    <text evidence="2">The sequence shown here is derived from an EMBL/GenBank/DDBJ whole genome shotgun (WGS) entry which is preliminary data.</text>
</comment>
<gene>
    <name evidence="2" type="ORF">B4U79_17131</name>
</gene>
<dbReference type="Gene3D" id="1.10.1000.11">
    <property type="entry name" value="Arf Nucleotide-binding Site Opener,domain 2"/>
    <property type="match status" value="1"/>
</dbReference>
<dbReference type="Pfam" id="PF01369">
    <property type="entry name" value="Sec7"/>
    <property type="match status" value="1"/>
</dbReference>
<dbReference type="AlphaFoldDB" id="A0A3S3NU57"/>
<name>A0A3S3NU57_9ACAR</name>
<dbReference type="PANTHER" id="PTHR10663:SF376">
    <property type="entry name" value="PH AND SEC7 DOMAIN-CONTAINING PROTEIN"/>
    <property type="match status" value="1"/>
</dbReference>
<proteinExistence type="predicted"/>
<dbReference type="PANTHER" id="PTHR10663">
    <property type="entry name" value="GUANYL-NUCLEOTIDE EXCHANGE FACTOR"/>
    <property type="match status" value="1"/>
</dbReference>
<protein>
    <submittedName>
        <fullName evidence="2">PH and SEC7 domain-containing protein 2-like protein</fullName>
    </submittedName>
</protein>
<evidence type="ECO:0000313" key="2">
    <source>
        <dbReference type="EMBL" id="RWR98691.1"/>
    </source>
</evidence>